<comment type="caution">
    <text evidence="2">The sequence shown here is derived from an EMBL/GenBank/DDBJ whole genome shotgun (WGS) entry which is preliminary data.</text>
</comment>
<reference evidence="2 3" key="1">
    <citation type="journal article" date="2024" name="Chem. Sci.">
        <title>Discovery of megapolipeptins by genome mining of a Burkholderiales bacteria collection.</title>
        <authorList>
            <person name="Paulo B.S."/>
            <person name="Recchia M.J.J."/>
            <person name="Lee S."/>
            <person name="Fergusson C.H."/>
            <person name="Romanowski S.B."/>
            <person name="Hernandez A."/>
            <person name="Krull N."/>
            <person name="Liu D.Y."/>
            <person name="Cavanagh H."/>
            <person name="Bos A."/>
            <person name="Gray C.A."/>
            <person name="Murphy B.T."/>
            <person name="Linington R.G."/>
            <person name="Eustaquio A.S."/>
        </authorList>
    </citation>
    <scope>NUCLEOTIDE SEQUENCE [LARGE SCALE GENOMIC DNA]</scope>
    <source>
        <strain evidence="2 3">RL21-008-BIB-A</strain>
    </source>
</reference>
<dbReference type="RefSeq" id="WP_408156152.1">
    <property type="nucleotide sequence ID" value="NZ_JAQQFM010000003.1"/>
</dbReference>
<dbReference type="Proteomes" id="UP001629246">
    <property type="component" value="Unassembled WGS sequence"/>
</dbReference>
<accession>A0ABW9A6H0</accession>
<gene>
    <name evidence="2" type="ORF">PQR62_06870</name>
</gene>
<evidence type="ECO:0000313" key="3">
    <source>
        <dbReference type="Proteomes" id="UP001629246"/>
    </source>
</evidence>
<proteinExistence type="predicted"/>
<evidence type="ECO:0000313" key="2">
    <source>
        <dbReference type="EMBL" id="MFL9923977.1"/>
    </source>
</evidence>
<name>A0ABW9A6H0_9BURK</name>
<protein>
    <submittedName>
        <fullName evidence="2">Uncharacterized protein</fullName>
    </submittedName>
</protein>
<sequence>MNTPAMPQLTGADPIDSESVTPVANPDAKQEKVVANQKNQRPQIKPGGVSEAEQLLDEQNLAQDRRG</sequence>
<dbReference type="EMBL" id="JAQQFM010000003">
    <property type="protein sequence ID" value="MFL9923977.1"/>
    <property type="molecule type" value="Genomic_DNA"/>
</dbReference>
<keyword evidence="3" id="KW-1185">Reference proteome</keyword>
<organism evidence="2 3">
    <name type="scientific">Herbaspirillum lusitanum</name>
    <dbReference type="NCBI Taxonomy" id="213312"/>
    <lineage>
        <taxon>Bacteria</taxon>
        <taxon>Pseudomonadati</taxon>
        <taxon>Pseudomonadota</taxon>
        <taxon>Betaproteobacteria</taxon>
        <taxon>Burkholderiales</taxon>
        <taxon>Oxalobacteraceae</taxon>
        <taxon>Herbaspirillum</taxon>
    </lineage>
</organism>
<evidence type="ECO:0000256" key="1">
    <source>
        <dbReference type="SAM" id="MobiDB-lite"/>
    </source>
</evidence>
<feature type="region of interest" description="Disordered" evidence="1">
    <location>
        <begin position="1"/>
        <end position="67"/>
    </location>
</feature>